<reference evidence="1 2" key="1">
    <citation type="submission" date="2019-11" db="EMBL/GenBank/DDBJ databases">
        <title>P. haliotis isolates from Z. marina roots.</title>
        <authorList>
            <person name="Cohen M."/>
            <person name="Jospin G."/>
            <person name="Eisen J.A."/>
            <person name="Coil D.A."/>
        </authorList>
    </citation>
    <scope>NUCLEOTIDE SEQUENCE [LARGE SCALE GENOMIC DNA]</scope>
    <source>
        <strain evidence="1 2">UCD-MCMsp1aY</strain>
    </source>
</reference>
<sequence length="281" mass="32810">MKLYKYRSTSKYSLEGLINNEMFFSTYKDFNDPFEFGNPAPDLAKYNKNARKKLRGLFDSKEISRKDFLHFVSLVGKPSEETLKEREETLARIQENIINIGILCLSEIENNILMWSHYAEDHKGFCIEFNDLAEHVASPTDIINVQYLDDFEDLNNPELLIEFYIIMFCDNKDLPRLEWEAKYKKLGRMLSKNEETQLATAIMGNKYTDWAYEKEVRLVSKSKGPIKYDSKSIKSITFGLRMSENDKNTIKNICNTEDKNHIVFKQAQKLESGYGIKVINL</sequence>
<accession>A0A6N8F662</accession>
<organism evidence="1 2">
    <name type="scientific">Psychrosphaera haliotis</name>
    <dbReference type="NCBI Taxonomy" id="555083"/>
    <lineage>
        <taxon>Bacteria</taxon>
        <taxon>Pseudomonadati</taxon>
        <taxon>Pseudomonadota</taxon>
        <taxon>Gammaproteobacteria</taxon>
        <taxon>Alteromonadales</taxon>
        <taxon>Pseudoalteromonadaceae</taxon>
        <taxon>Psychrosphaera</taxon>
    </lineage>
</organism>
<dbReference type="InterPro" id="IPR021352">
    <property type="entry name" value="DUF2971"/>
</dbReference>
<name>A0A6N8F662_9GAMM</name>
<dbReference type="Proteomes" id="UP000439994">
    <property type="component" value="Unassembled WGS sequence"/>
</dbReference>
<dbReference type="OrthoDB" id="4119964at2"/>
<dbReference type="EMBL" id="WOCD01000003">
    <property type="protein sequence ID" value="MUH72045.1"/>
    <property type="molecule type" value="Genomic_DNA"/>
</dbReference>
<dbReference type="Pfam" id="PF11185">
    <property type="entry name" value="DUF2971"/>
    <property type="match status" value="1"/>
</dbReference>
<evidence type="ECO:0000313" key="2">
    <source>
        <dbReference type="Proteomes" id="UP000439994"/>
    </source>
</evidence>
<keyword evidence="2" id="KW-1185">Reference proteome</keyword>
<comment type="caution">
    <text evidence="1">The sequence shown here is derived from an EMBL/GenBank/DDBJ whole genome shotgun (WGS) entry which is preliminary data.</text>
</comment>
<dbReference type="RefSeq" id="WP_155695254.1">
    <property type="nucleotide sequence ID" value="NZ_WOCD01000003.1"/>
</dbReference>
<gene>
    <name evidence="1" type="ORF">GNP35_05855</name>
</gene>
<dbReference type="AlphaFoldDB" id="A0A6N8F662"/>
<protein>
    <submittedName>
        <fullName evidence="1">DUF2971 domain-containing protein</fullName>
    </submittedName>
</protein>
<proteinExistence type="predicted"/>
<evidence type="ECO:0000313" key="1">
    <source>
        <dbReference type="EMBL" id="MUH72045.1"/>
    </source>
</evidence>